<name>A0A9Q1MIN3_9SOLA</name>
<evidence type="ECO:0000313" key="2">
    <source>
        <dbReference type="Proteomes" id="UP001152561"/>
    </source>
</evidence>
<accession>A0A9Q1MIN3</accession>
<dbReference type="OrthoDB" id="1729438at2759"/>
<evidence type="ECO:0000313" key="1">
    <source>
        <dbReference type="EMBL" id="KAJ8558384.1"/>
    </source>
</evidence>
<sequence length="251" mass="27532">MASEKSFGVQSTSVILVPSPTTRSMFTVGGLERSKCFISLEMLDKNKLTITTARSGGNTSFSSPGEENETYSSFYKSEDLVDSSNVVSVMMTNAINVEEQLAVMIQIVETLRKSVEEKDLQIAKLMNKLELCGSGDSSRNPTPREKDVESTIRLPNDQSANQVVSVATDGIIITDDEDIAEINNVNAYIHGKKSPTPKTQRCKHFVASLKIGQGKVLLQFGSFEQVEVSILKKTRNTFKLDGHSNNKDGKT</sequence>
<dbReference type="EMBL" id="JAJAGQ010000007">
    <property type="protein sequence ID" value="KAJ8558384.1"/>
    <property type="molecule type" value="Genomic_DNA"/>
</dbReference>
<keyword evidence="2" id="KW-1185">Reference proteome</keyword>
<proteinExistence type="predicted"/>
<reference evidence="2" key="1">
    <citation type="journal article" date="2023" name="Proc. Natl. Acad. Sci. U.S.A.">
        <title>Genomic and structural basis for evolution of tropane alkaloid biosynthesis.</title>
        <authorList>
            <person name="Wanga Y.-J."/>
            <person name="Taina T."/>
            <person name="Yua J.-Y."/>
            <person name="Lia J."/>
            <person name="Xua B."/>
            <person name="Chenc J."/>
            <person name="D'Auriad J.C."/>
            <person name="Huanga J.-P."/>
            <person name="Huanga S.-X."/>
        </authorList>
    </citation>
    <scope>NUCLEOTIDE SEQUENCE [LARGE SCALE GENOMIC DNA]</scope>
    <source>
        <strain evidence="2">cv. KIB-2019</strain>
    </source>
</reference>
<organism evidence="1 2">
    <name type="scientific">Anisodus acutangulus</name>
    <dbReference type="NCBI Taxonomy" id="402998"/>
    <lineage>
        <taxon>Eukaryota</taxon>
        <taxon>Viridiplantae</taxon>
        <taxon>Streptophyta</taxon>
        <taxon>Embryophyta</taxon>
        <taxon>Tracheophyta</taxon>
        <taxon>Spermatophyta</taxon>
        <taxon>Magnoliopsida</taxon>
        <taxon>eudicotyledons</taxon>
        <taxon>Gunneridae</taxon>
        <taxon>Pentapetalae</taxon>
        <taxon>asterids</taxon>
        <taxon>lamiids</taxon>
        <taxon>Solanales</taxon>
        <taxon>Solanaceae</taxon>
        <taxon>Solanoideae</taxon>
        <taxon>Hyoscyameae</taxon>
        <taxon>Anisodus</taxon>
    </lineage>
</organism>
<gene>
    <name evidence="1" type="ORF">K7X08_005150</name>
</gene>
<dbReference type="Proteomes" id="UP001152561">
    <property type="component" value="Unassembled WGS sequence"/>
</dbReference>
<comment type="caution">
    <text evidence="1">The sequence shown here is derived from an EMBL/GenBank/DDBJ whole genome shotgun (WGS) entry which is preliminary data.</text>
</comment>
<dbReference type="AlphaFoldDB" id="A0A9Q1MIN3"/>
<protein>
    <submittedName>
        <fullName evidence="1">Uncharacterized protein</fullName>
    </submittedName>
</protein>